<name>A0AAD9N801_9ANNE</name>
<dbReference type="PROSITE" id="PS50055">
    <property type="entry name" value="TYR_PHOSPHATASE_PTP"/>
    <property type="match status" value="1"/>
</dbReference>
<evidence type="ECO:0000259" key="3">
    <source>
        <dbReference type="PROSITE" id="PS50056"/>
    </source>
</evidence>
<dbReference type="Gene3D" id="3.90.190.10">
    <property type="entry name" value="Protein tyrosine phosphatase superfamily"/>
    <property type="match status" value="1"/>
</dbReference>
<dbReference type="Pfam" id="PF00102">
    <property type="entry name" value="Y_phosphatase"/>
    <property type="match status" value="1"/>
</dbReference>
<feature type="compositionally biased region" description="Basic and acidic residues" evidence="1">
    <location>
        <begin position="10"/>
        <end position="22"/>
    </location>
</feature>
<evidence type="ECO:0000313" key="4">
    <source>
        <dbReference type="EMBL" id="KAK2157479.1"/>
    </source>
</evidence>
<dbReference type="Proteomes" id="UP001208570">
    <property type="component" value="Unassembled WGS sequence"/>
</dbReference>
<dbReference type="InterPro" id="IPR050348">
    <property type="entry name" value="Protein-Tyr_Phosphatase"/>
</dbReference>
<dbReference type="InterPro" id="IPR029021">
    <property type="entry name" value="Prot-tyrosine_phosphatase-like"/>
</dbReference>
<comment type="caution">
    <text evidence="4">The sequence shown here is derived from an EMBL/GenBank/DDBJ whole genome shotgun (WGS) entry which is preliminary data.</text>
</comment>
<dbReference type="AlphaFoldDB" id="A0AAD9N801"/>
<dbReference type="EMBL" id="JAODUP010000190">
    <property type="protein sequence ID" value="KAK2157479.1"/>
    <property type="molecule type" value="Genomic_DNA"/>
</dbReference>
<gene>
    <name evidence="4" type="ORF">LSH36_190g00051</name>
</gene>
<feature type="domain" description="Tyrosine specific protein phosphatases" evidence="3">
    <location>
        <begin position="168"/>
        <end position="248"/>
    </location>
</feature>
<keyword evidence="5" id="KW-1185">Reference proteome</keyword>
<dbReference type="PROSITE" id="PS50056">
    <property type="entry name" value="TYR_PHOSPHATASE_2"/>
    <property type="match status" value="1"/>
</dbReference>
<accession>A0AAD9N801</accession>
<dbReference type="InterPro" id="IPR000387">
    <property type="entry name" value="Tyr_Pase_dom"/>
</dbReference>
<protein>
    <submittedName>
        <fullName evidence="4">Uncharacterized protein</fullName>
    </submittedName>
</protein>
<evidence type="ECO:0000256" key="1">
    <source>
        <dbReference type="SAM" id="MobiDB-lite"/>
    </source>
</evidence>
<dbReference type="InterPro" id="IPR003595">
    <property type="entry name" value="Tyr_Pase_cat"/>
</dbReference>
<dbReference type="GO" id="GO:0004725">
    <property type="term" value="F:protein tyrosine phosphatase activity"/>
    <property type="evidence" value="ECO:0007669"/>
    <property type="project" value="InterPro"/>
</dbReference>
<dbReference type="InterPro" id="IPR016130">
    <property type="entry name" value="Tyr_Pase_AS"/>
</dbReference>
<dbReference type="PROSITE" id="PS00383">
    <property type="entry name" value="TYR_PHOSPHATASE_1"/>
    <property type="match status" value="1"/>
</dbReference>
<organism evidence="4 5">
    <name type="scientific">Paralvinella palmiformis</name>
    <dbReference type="NCBI Taxonomy" id="53620"/>
    <lineage>
        <taxon>Eukaryota</taxon>
        <taxon>Metazoa</taxon>
        <taxon>Spiralia</taxon>
        <taxon>Lophotrochozoa</taxon>
        <taxon>Annelida</taxon>
        <taxon>Polychaeta</taxon>
        <taxon>Sedentaria</taxon>
        <taxon>Canalipalpata</taxon>
        <taxon>Terebellida</taxon>
        <taxon>Terebelliformia</taxon>
        <taxon>Alvinellidae</taxon>
        <taxon>Paralvinella</taxon>
    </lineage>
</organism>
<dbReference type="PRINTS" id="PR00700">
    <property type="entry name" value="PRTYPHPHTASE"/>
</dbReference>
<dbReference type="PANTHER" id="PTHR19134:SF449">
    <property type="entry name" value="TYROSINE-PROTEIN PHOSPHATASE 1"/>
    <property type="match status" value="1"/>
</dbReference>
<evidence type="ECO:0000313" key="5">
    <source>
        <dbReference type="Proteomes" id="UP001208570"/>
    </source>
</evidence>
<dbReference type="PANTHER" id="PTHR19134">
    <property type="entry name" value="RECEPTOR-TYPE TYROSINE-PROTEIN PHOSPHATASE"/>
    <property type="match status" value="1"/>
</dbReference>
<proteinExistence type="predicted"/>
<reference evidence="4" key="1">
    <citation type="journal article" date="2023" name="Mol. Biol. Evol.">
        <title>Third-Generation Sequencing Reveals the Adaptive Role of the Epigenome in Three Deep-Sea Polychaetes.</title>
        <authorList>
            <person name="Perez M."/>
            <person name="Aroh O."/>
            <person name="Sun Y."/>
            <person name="Lan Y."/>
            <person name="Juniper S.K."/>
            <person name="Young C.R."/>
            <person name="Angers B."/>
            <person name="Qian P.Y."/>
        </authorList>
    </citation>
    <scope>NUCLEOTIDE SEQUENCE</scope>
    <source>
        <strain evidence="4">P08H-3</strain>
    </source>
</reference>
<dbReference type="SUPFAM" id="SSF52799">
    <property type="entry name" value="(Phosphotyrosine protein) phosphatases II"/>
    <property type="match status" value="1"/>
</dbReference>
<feature type="region of interest" description="Disordered" evidence="1">
    <location>
        <begin position="1"/>
        <end position="22"/>
    </location>
</feature>
<dbReference type="InterPro" id="IPR000242">
    <property type="entry name" value="PTP_cat"/>
</dbReference>
<dbReference type="SMART" id="SM00194">
    <property type="entry name" value="PTPc"/>
    <property type="match status" value="1"/>
</dbReference>
<dbReference type="SMART" id="SM00404">
    <property type="entry name" value="PTPc_motif"/>
    <property type="match status" value="1"/>
</dbReference>
<evidence type="ECO:0000259" key="2">
    <source>
        <dbReference type="PROSITE" id="PS50055"/>
    </source>
</evidence>
<sequence>MALNARPVNLHKDGIRETNKSKNRDLEIIPDDDNRPYLSTRYKQGNNYINAVFVPSFREHDYYLVSQMPLTPTIVDLWRLVRDTDCHAIVMLNELDHEDERYGPLEVELMNINAENKSKSIITRDFRVILASEKKNTDDESLETAGIIVRQFQLLSWPKKNILSPNKADLLELFDQLQKWKNTRLGLSKVKQHCIVHCMNGAQRSGIFCAANYVVEKIKSDQEVDAFLAARYVGKKRPQFFGTKEQYTFLYDMAVEYTSLYREYANV</sequence>
<feature type="domain" description="Tyrosine-protein phosphatase" evidence="2">
    <location>
        <begin position="16"/>
        <end position="257"/>
    </location>
</feature>